<name>A0ABP9QHX0_9PSEU</name>
<dbReference type="Pfam" id="PF19826">
    <property type="entry name" value="DUF6307"/>
    <property type="match status" value="1"/>
</dbReference>
<accession>A0ABP9QHX0</accession>
<reference evidence="2" key="1">
    <citation type="journal article" date="2019" name="Int. J. Syst. Evol. Microbiol.">
        <title>The Global Catalogue of Microorganisms (GCM) 10K type strain sequencing project: providing services to taxonomists for standard genome sequencing and annotation.</title>
        <authorList>
            <consortium name="The Broad Institute Genomics Platform"/>
            <consortium name="The Broad Institute Genome Sequencing Center for Infectious Disease"/>
            <person name="Wu L."/>
            <person name="Ma J."/>
        </authorList>
    </citation>
    <scope>NUCLEOTIDE SEQUENCE [LARGE SCALE GENOMIC DNA]</scope>
    <source>
        <strain evidence="2">JCM 18303</strain>
    </source>
</reference>
<sequence length="55" mass="6054">MSAPTLASRTKPGYEERVRLAAAAIRQNSPLGEEDARSLAIQVLRAVDHIPEKIR</sequence>
<keyword evidence="2" id="KW-1185">Reference proteome</keyword>
<evidence type="ECO:0000313" key="2">
    <source>
        <dbReference type="Proteomes" id="UP001428817"/>
    </source>
</evidence>
<dbReference type="RefSeq" id="WP_185065949.1">
    <property type="nucleotide sequence ID" value="NZ_BAABJP010000026.1"/>
</dbReference>
<dbReference type="EMBL" id="BAABJP010000026">
    <property type="protein sequence ID" value="GAA5162201.1"/>
    <property type="molecule type" value="Genomic_DNA"/>
</dbReference>
<proteinExistence type="predicted"/>
<organism evidence="1 2">
    <name type="scientific">Pseudonocardia eucalypti</name>
    <dbReference type="NCBI Taxonomy" id="648755"/>
    <lineage>
        <taxon>Bacteria</taxon>
        <taxon>Bacillati</taxon>
        <taxon>Actinomycetota</taxon>
        <taxon>Actinomycetes</taxon>
        <taxon>Pseudonocardiales</taxon>
        <taxon>Pseudonocardiaceae</taxon>
        <taxon>Pseudonocardia</taxon>
    </lineage>
</organism>
<dbReference type="Proteomes" id="UP001428817">
    <property type="component" value="Unassembled WGS sequence"/>
</dbReference>
<dbReference type="InterPro" id="IPR046274">
    <property type="entry name" value="DUF6307"/>
</dbReference>
<evidence type="ECO:0000313" key="1">
    <source>
        <dbReference type="EMBL" id="GAA5162201.1"/>
    </source>
</evidence>
<gene>
    <name evidence="1" type="ORF">GCM10023321_47430</name>
</gene>
<comment type="caution">
    <text evidence="1">The sequence shown here is derived from an EMBL/GenBank/DDBJ whole genome shotgun (WGS) entry which is preliminary data.</text>
</comment>
<protein>
    <submittedName>
        <fullName evidence="1">Uncharacterized protein</fullName>
    </submittedName>
</protein>